<keyword evidence="1" id="KW-0732">Signal</keyword>
<dbReference type="AlphaFoldDB" id="B7G7R5"/>
<dbReference type="PaxDb" id="2850-Phatr48581"/>
<feature type="signal peptide" evidence="1">
    <location>
        <begin position="1"/>
        <end position="23"/>
    </location>
</feature>
<name>B7G7R5_PHATC</name>
<dbReference type="OrthoDB" id="42752at2759"/>
<accession>B7G7R5</accession>
<dbReference type="RefSeq" id="XP_002183061.1">
    <property type="nucleotide sequence ID" value="XM_002183025.1"/>
</dbReference>
<protein>
    <submittedName>
        <fullName evidence="2">Uncharacterized protein</fullName>
    </submittedName>
</protein>
<organism evidence="2 3">
    <name type="scientific">Phaeodactylum tricornutum (strain CCAP 1055/1)</name>
    <dbReference type="NCBI Taxonomy" id="556484"/>
    <lineage>
        <taxon>Eukaryota</taxon>
        <taxon>Sar</taxon>
        <taxon>Stramenopiles</taxon>
        <taxon>Ochrophyta</taxon>
        <taxon>Bacillariophyta</taxon>
        <taxon>Bacillariophyceae</taxon>
        <taxon>Bacillariophycidae</taxon>
        <taxon>Naviculales</taxon>
        <taxon>Phaeodactylaceae</taxon>
        <taxon>Phaeodactylum</taxon>
    </lineage>
</organism>
<dbReference type="EMBL" id="CM000620">
    <property type="protein sequence ID" value="EEC45279.1"/>
    <property type="molecule type" value="Genomic_DNA"/>
</dbReference>
<keyword evidence="3" id="KW-1185">Reference proteome</keyword>
<dbReference type="Proteomes" id="UP000000759">
    <property type="component" value="Chromosome 18"/>
</dbReference>
<evidence type="ECO:0000313" key="2">
    <source>
        <dbReference type="EMBL" id="EEC45279.1"/>
    </source>
</evidence>
<proteinExistence type="predicted"/>
<gene>
    <name evidence="2" type="ORF">PHATRDRAFT_48581</name>
</gene>
<sequence>MHTATLAVVVGAAVHSLFNTVKCAGIGTNPVQWRQQWAVEVVKIANGIVHPKDYARIQPKERRGNDDNSNPTILTRPFLCPPSGWRSTGVDPTPPHAKQPLLQRLGAMASMTTDGADNTMNCADWWKKRAEHVDGIGKQQEADRITSSLFLLCLPGLQLVSGVGTICLDQLEARQYDFEHTASGMDDAEEDFVHQPSNDSLLPALTYVAGDHPLMTSLLAAPDDCFWIPVLNTGSRDGAHYLGRGTQGEPVETNLVCLATNPDTDGFGQAQSQLSIQKHDVTVSGLDRYHAKKHGNYDECAHGAVYNTVENSETDHDGAWQIVGPNGK</sequence>
<reference evidence="2 3" key="1">
    <citation type="journal article" date="2008" name="Nature">
        <title>The Phaeodactylum genome reveals the evolutionary history of diatom genomes.</title>
        <authorList>
            <person name="Bowler C."/>
            <person name="Allen A.E."/>
            <person name="Badger J.H."/>
            <person name="Grimwood J."/>
            <person name="Jabbari K."/>
            <person name="Kuo A."/>
            <person name="Maheswari U."/>
            <person name="Martens C."/>
            <person name="Maumus F."/>
            <person name="Otillar R.P."/>
            <person name="Rayko E."/>
            <person name="Salamov A."/>
            <person name="Vandepoele K."/>
            <person name="Beszteri B."/>
            <person name="Gruber A."/>
            <person name="Heijde M."/>
            <person name="Katinka M."/>
            <person name="Mock T."/>
            <person name="Valentin K."/>
            <person name="Verret F."/>
            <person name="Berges J.A."/>
            <person name="Brownlee C."/>
            <person name="Cadoret J.P."/>
            <person name="Chiovitti A."/>
            <person name="Choi C.J."/>
            <person name="Coesel S."/>
            <person name="De Martino A."/>
            <person name="Detter J.C."/>
            <person name="Durkin C."/>
            <person name="Falciatore A."/>
            <person name="Fournet J."/>
            <person name="Haruta M."/>
            <person name="Huysman M.J."/>
            <person name="Jenkins B.D."/>
            <person name="Jiroutova K."/>
            <person name="Jorgensen R.E."/>
            <person name="Joubert Y."/>
            <person name="Kaplan A."/>
            <person name="Kroger N."/>
            <person name="Kroth P.G."/>
            <person name="La Roche J."/>
            <person name="Lindquist E."/>
            <person name="Lommer M."/>
            <person name="Martin-Jezequel V."/>
            <person name="Lopez P.J."/>
            <person name="Lucas S."/>
            <person name="Mangogna M."/>
            <person name="McGinnis K."/>
            <person name="Medlin L.K."/>
            <person name="Montsant A."/>
            <person name="Oudot-Le Secq M.P."/>
            <person name="Napoli C."/>
            <person name="Obornik M."/>
            <person name="Parker M.S."/>
            <person name="Petit J.L."/>
            <person name="Porcel B.M."/>
            <person name="Poulsen N."/>
            <person name="Robison M."/>
            <person name="Rychlewski L."/>
            <person name="Rynearson T.A."/>
            <person name="Schmutz J."/>
            <person name="Shapiro H."/>
            <person name="Siaut M."/>
            <person name="Stanley M."/>
            <person name="Sussman M.R."/>
            <person name="Taylor A.R."/>
            <person name="Vardi A."/>
            <person name="von Dassow P."/>
            <person name="Vyverman W."/>
            <person name="Willis A."/>
            <person name="Wyrwicz L.S."/>
            <person name="Rokhsar D.S."/>
            <person name="Weissenbach J."/>
            <person name="Armbrust E.V."/>
            <person name="Green B.R."/>
            <person name="Van de Peer Y."/>
            <person name="Grigoriev I.V."/>
        </authorList>
    </citation>
    <scope>NUCLEOTIDE SEQUENCE [LARGE SCALE GENOMIC DNA]</scope>
    <source>
        <strain evidence="2 3">CCAP 1055/1</strain>
    </source>
</reference>
<dbReference type="InParanoid" id="B7G7R5"/>
<feature type="chain" id="PRO_5002855871" evidence="1">
    <location>
        <begin position="24"/>
        <end position="328"/>
    </location>
</feature>
<evidence type="ECO:0000313" key="3">
    <source>
        <dbReference type="Proteomes" id="UP000000759"/>
    </source>
</evidence>
<dbReference type="GeneID" id="7194741"/>
<dbReference type="KEGG" id="pti:PHATRDRAFT_48581"/>
<evidence type="ECO:0000256" key="1">
    <source>
        <dbReference type="SAM" id="SignalP"/>
    </source>
</evidence>
<reference evidence="3" key="2">
    <citation type="submission" date="2008-08" db="EMBL/GenBank/DDBJ databases">
        <authorList>
            <consortium name="Diatom Consortium"/>
            <person name="Grigoriev I."/>
            <person name="Grimwood J."/>
            <person name="Kuo A."/>
            <person name="Otillar R.P."/>
            <person name="Salamov A."/>
            <person name="Detter J.C."/>
            <person name="Lindquist E."/>
            <person name="Shapiro H."/>
            <person name="Lucas S."/>
            <person name="Glavina del Rio T."/>
            <person name="Pitluck S."/>
            <person name="Rokhsar D."/>
            <person name="Bowler C."/>
        </authorList>
    </citation>
    <scope>GENOME REANNOTATION</scope>
    <source>
        <strain evidence="3">CCAP 1055/1</strain>
    </source>
</reference>